<dbReference type="Proteomes" id="UP000178023">
    <property type="component" value="Unassembled WGS sequence"/>
</dbReference>
<proteinExistence type="inferred from homology"/>
<dbReference type="GO" id="GO:0003723">
    <property type="term" value="F:RNA binding"/>
    <property type="evidence" value="ECO:0007669"/>
    <property type="project" value="InterPro"/>
</dbReference>
<evidence type="ECO:0000259" key="3">
    <source>
        <dbReference type="Pfam" id="PF00849"/>
    </source>
</evidence>
<dbReference type="SUPFAM" id="SSF55120">
    <property type="entry name" value="Pseudouridine synthase"/>
    <property type="match status" value="1"/>
</dbReference>
<dbReference type="InterPro" id="IPR006145">
    <property type="entry name" value="PsdUridine_synth_RsuA/RluA"/>
</dbReference>
<gene>
    <name evidence="4" type="ORF">A2750_01135</name>
</gene>
<protein>
    <recommendedName>
        <fullName evidence="3">Pseudouridine synthase RsuA/RluA-like domain-containing protein</fullName>
    </recommendedName>
</protein>
<dbReference type="Gene3D" id="3.30.2350.10">
    <property type="entry name" value="Pseudouridine synthase"/>
    <property type="match status" value="1"/>
</dbReference>
<dbReference type="GO" id="GO:0001522">
    <property type="term" value="P:pseudouridine synthesis"/>
    <property type="evidence" value="ECO:0007669"/>
    <property type="project" value="InterPro"/>
</dbReference>
<dbReference type="Pfam" id="PF00849">
    <property type="entry name" value="PseudoU_synth_2"/>
    <property type="match status" value="1"/>
</dbReference>
<dbReference type="GO" id="GO:0006396">
    <property type="term" value="P:RNA processing"/>
    <property type="evidence" value="ECO:0007669"/>
    <property type="project" value="UniProtKB-ARBA"/>
</dbReference>
<dbReference type="PANTHER" id="PTHR21600:SF83">
    <property type="entry name" value="PSEUDOURIDYLATE SYNTHASE RPUSD4, MITOCHONDRIAL"/>
    <property type="match status" value="1"/>
</dbReference>
<reference evidence="4 5" key="1">
    <citation type="journal article" date="2016" name="Nat. Commun.">
        <title>Thousands of microbial genomes shed light on interconnected biogeochemical processes in an aquifer system.</title>
        <authorList>
            <person name="Anantharaman K."/>
            <person name="Brown C.T."/>
            <person name="Hug L.A."/>
            <person name="Sharon I."/>
            <person name="Castelle C.J."/>
            <person name="Probst A.J."/>
            <person name="Thomas B.C."/>
            <person name="Singh A."/>
            <person name="Wilkins M.J."/>
            <person name="Karaoz U."/>
            <person name="Brodie E.L."/>
            <person name="Williams K.H."/>
            <person name="Hubbard S.S."/>
            <person name="Banfield J.F."/>
        </authorList>
    </citation>
    <scope>NUCLEOTIDE SEQUENCE [LARGE SCALE GENOMIC DNA]</scope>
</reference>
<evidence type="ECO:0000313" key="5">
    <source>
        <dbReference type="Proteomes" id="UP000178023"/>
    </source>
</evidence>
<evidence type="ECO:0000313" key="4">
    <source>
        <dbReference type="EMBL" id="OGN08063.1"/>
    </source>
</evidence>
<name>A0A1F8F4L7_9BACT</name>
<accession>A0A1F8F4L7</accession>
<feature type="domain" description="Pseudouridine synthase RsuA/RluA-like" evidence="3">
    <location>
        <begin position="16"/>
        <end position="186"/>
    </location>
</feature>
<dbReference type="InterPro" id="IPR020103">
    <property type="entry name" value="PsdUridine_synth_cat_dom_sf"/>
</dbReference>
<dbReference type="InterPro" id="IPR050188">
    <property type="entry name" value="RluA_PseudoU_synthase"/>
</dbReference>
<dbReference type="CDD" id="cd02869">
    <property type="entry name" value="PseudoU_synth_RluA_like"/>
    <property type="match status" value="1"/>
</dbReference>
<comment type="caution">
    <text evidence="4">The sequence shown here is derived from an EMBL/GenBank/DDBJ whole genome shotgun (WGS) entry which is preliminary data.</text>
</comment>
<dbReference type="PROSITE" id="PS01129">
    <property type="entry name" value="PSI_RLU"/>
    <property type="match status" value="1"/>
</dbReference>
<dbReference type="GO" id="GO:0140098">
    <property type="term" value="F:catalytic activity, acting on RNA"/>
    <property type="evidence" value="ECO:0007669"/>
    <property type="project" value="UniProtKB-ARBA"/>
</dbReference>
<sequence>MTQMSFQLKILYEDNHLIAVFKPAGVLVQGDKSGDISLMDEVKKHLKEKYKKPGNVFLGLLHRLDRPVSGIVLFAKTSKGAARLSEQIREREITKIYHAVIAGKIIPPNGVLRNYISKDTKRRIAKIVGSPGNTDESTVPYFQHMLKIGDMAELHYKTIKSNGRYSLLRIELITGRFHQIRAQFAAAGHPIMGDAKYGGAAAGSNGMALCATELTFQTATTGETKTLKIHHPDSWNTFFK</sequence>
<evidence type="ECO:0000256" key="2">
    <source>
        <dbReference type="ARBA" id="ARBA00023235"/>
    </source>
</evidence>
<dbReference type="InterPro" id="IPR006224">
    <property type="entry name" value="PsdUridine_synth_RluA-like_CS"/>
</dbReference>
<dbReference type="EMBL" id="MGJL01000012">
    <property type="protein sequence ID" value="OGN08063.1"/>
    <property type="molecule type" value="Genomic_DNA"/>
</dbReference>
<comment type="similarity">
    <text evidence="1">Belongs to the pseudouridine synthase RluA family.</text>
</comment>
<dbReference type="AlphaFoldDB" id="A0A1F8F4L7"/>
<organism evidence="4 5">
    <name type="scientific">Candidatus Yanofskybacteria bacterium RIFCSPHIGHO2_01_FULL_45_42</name>
    <dbReference type="NCBI Taxonomy" id="1802671"/>
    <lineage>
        <taxon>Bacteria</taxon>
        <taxon>Candidatus Yanofskyibacteriota</taxon>
    </lineage>
</organism>
<keyword evidence="2" id="KW-0413">Isomerase</keyword>
<dbReference type="PANTHER" id="PTHR21600">
    <property type="entry name" value="MITOCHONDRIAL RNA PSEUDOURIDINE SYNTHASE"/>
    <property type="match status" value="1"/>
</dbReference>
<evidence type="ECO:0000256" key="1">
    <source>
        <dbReference type="ARBA" id="ARBA00010876"/>
    </source>
</evidence>
<dbReference type="GO" id="GO:0009982">
    <property type="term" value="F:pseudouridine synthase activity"/>
    <property type="evidence" value="ECO:0007669"/>
    <property type="project" value="InterPro"/>
</dbReference>